<keyword evidence="4" id="KW-1185">Reference proteome</keyword>
<feature type="transmembrane region" description="Helical" evidence="2">
    <location>
        <begin position="265"/>
        <end position="291"/>
    </location>
</feature>
<feature type="region of interest" description="Disordered" evidence="1">
    <location>
        <begin position="210"/>
        <end position="262"/>
    </location>
</feature>
<feature type="region of interest" description="Disordered" evidence="1">
    <location>
        <begin position="1"/>
        <end position="21"/>
    </location>
</feature>
<feature type="compositionally biased region" description="Low complexity" evidence="1">
    <location>
        <begin position="502"/>
        <end position="512"/>
    </location>
</feature>
<evidence type="ECO:0000256" key="2">
    <source>
        <dbReference type="SAM" id="Phobius"/>
    </source>
</evidence>
<evidence type="ECO:0000313" key="3">
    <source>
        <dbReference type="EMBL" id="KAK1647206.1"/>
    </source>
</evidence>
<reference evidence="3" key="1">
    <citation type="submission" date="2023-07" db="EMBL/GenBank/DDBJ databases">
        <title>A chromosome-level genome assembly of Lolium multiflorum.</title>
        <authorList>
            <person name="Chen Y."/>
            <person name="Copetti D."/>
            <person name="Kolliker R."/>
            <person name="Studer B."/>
        </authorList>
    </citation>
    <scope>NUCLEOTIDE SEQUENCE</scope>
    <source>
        <strain evidence="3">02402/16</strain>
        <tissue evidence="3">Leaf</tissue>
    </source>
</reference>
<evidence type="ECO:0000256" key="1">
    <source>
        <dbReference type="SAM" id="MobiDB-lite"/>
    </source>
</evidence>
<feature type="compositionally biased region" description="Pro residues" evidence="1">
    <location>
        <begin position="559"/>
        <end position="572"/>
    </location>
</feature>
<dbReference type="EMBL" id="JAUUTY010000004">
    <property type="protein sequence ID" value="KAK1647206.1"/>
    <property type="molecule type" value="Genomic_DNA"/>
</dbReference>
<comment type="caution">
    <text evidence="3">The sequence shown here is derived from an EMBL/GenBank/DDBJ whole genome shotgun (WGS) entry which is preliminary data.</text>
</comment>
<dbReference type="PANTHER" id="PTHR47481">
    <property type="match status" value="1"/>
</dbReference>
<protein>
    <recommendedName>
        <fullName evidence="5">Reverse transcriptase Ty1/copia-type domain-containing protein</fullName>
    </recommendedName>
</protein>
<keyword evidence="2" id="KW-0472">Membrane</keyword>
<name>A0AAD8W896_LOLMU</name>
<evidence type="ECO:0000313" key="4">
    <source>
        <dbReference type="Proteomes" id="UP001231189"/>
    </source>
</evidence>
<feature type="compositionally biased region" description="Pro residues" evidence="1">
    <location>
        <begin position="527"/>
        <end position="541"/>
    </location>
</feature>
<feature type="compositionally biased region" description="Basic and acidic residues" evidence="1">
    <location>
        <begin position="226"/>
        <end position="250"/>
    </location>
</feature>
<feature type="region of interest" description="Disordered" evidence="1">
    <location>
        <begin position="477"/>
        <end position="596"/>
    </location>
</feature>
<dbReference type="Proteomes" id="UP001231189">
    <property type="component" value="Unassembled WGS sequence"/>
</dbReference>
<accession>A0AAD8W896</accession>
<dbReference type="PANTHER" id="PTHR47481:SF31">
    <property type="entry name" value="OS01G0873500 PROTEIN"/>
    <property type="match status" value="1"/>
</dbReference>
<keyword evidence="2" id="KW-1133">Transmembrane helix</keyword>
<proteinExistence type="predicted"/>
<feature type="region of interest" description="Disordered" evidence="1">
    <location>
        <begin position="141"/>
        <end position="191"/>
    </location>
</feature>
<organism evidence="3 4">
    <name type="scientific">Lolium multiflorum</name>
    <name type="common">Italian ryegrass</name>
    <name type="synonym">Lolium perenne subsp. multiflorum</name>
    <dbReference type="NCBI Taxonomy" id="4521"/>
    <lineage>
        <taxon>Eukaryota</taxon>
        <taxon>Viridiplantae</taxon>
        <taxon>Streptophyta</taxon>
        <taxon>Embryophyta</taxon>
        <taxon>Tracheophyta</taxon>
        <taxon>Spermatophyta</taxon>
        <taxon>Magnoliopsida</taxon>
        <taxon>Liliopsida</taxon>
        <taxon>Poales</taxon>
        <taxon>Poaceae</taxon>
        <taxon>BOP clade</taxon>
        <taxon>Pooideae</taxon>
        <taxon>Poodae</taxon>
        <taxon>Poeae</taxon>
        <taxon>Poeae Chloroplast Group 2 (Poeae type)</taxon>
        <taxon>Loliodinae</taxon>
        <taxon>Loliinae</taxon>
        <taxon>Lolium</taxon>
    </lineage>
</organism>
<evidence type="ECO:0008006" key="5">
    <source>
        <dbReference type="Google" id="ProtNLM"/>
    </source>
</evidence>
<sequence>MDVRLLRSGFNSSSSGSSNPFAGPPAVIRDIPIAERVPLKLSTRCQLLPVEDVLRASLPRTVSNDIFRTVVRDGDSAHTVWVKITGLFTDNKIQRVTFLQQEFFGTHQNDMSLDDYALKLKSLSDELRDLEFPIDDKIMLSTPVGGSRRGSQQCRLQPHAPRHAHLRAGCGLPAPRGAPPQASPGSGGSHRLRRRLLPWRFGSCAPRTRASPLGSAAGLPCSRSPGRPDRPLDRPVRSAGRPDRALDRHAGAQSVRPAPGPGRRLLPAVVVAAVVAVAVAAMVVTLVPLPLRLVRLSTPPLRHGPPVTIRGPGLFTPTPCPCRAPPTRASWGRVQPPGVLCGAPPAGLAAHRARPALLTALQSAPSAGAIHCLYNILDTRGAPVARGDPGVLVARDTRGVPGAPVARGVSFDRLLVGCLVGRLLVGCLAARRCGPCAHAHPRTCGRAAAVYTLPRRPICLRGVSICLLGQRQQPIAARRRRLHQQTRPAGPTGSRPVHPVCRRPTPTRLPPRAAGSGWRQLATSAGPGPPPAGQPGLPPGTQPSSGWRPVGDRSTGPGTGPPGSRPGLPPGPTGSATSPATAPSPVPTSARAALRDPHWRAAQEEYDALQRNRTWELVPRPCANVITGKWVFKHKLGSDGTLERYKARWVVRGFGSARRRLHGYVCPGCQTGHDPHGVAPRRVSCMACIGWTSPTPSFMAICRNRCTVGSPSASSTPSAPMTCACSLGPVWTEAGAPRWYQRIAGFLHQLGFHSTSSDASLFVYRTGHDMAYLLLYVDDIIRRPPLLDFFDSSPTVFALSLR</sequence>
<gene>
    <name evidence="3" type="ORF">QYE76_065011</name>
</gene>
<keyword evidence="2" id="KW-0812">Transmembrane</keyword>
<dbReference type="AlphaFoldDB" id="A0AAD8W896"/>
<feature type="compositionally biased region" description="Low complexity" evidence="1">
    <location>
        <begin position="573"/>
        <end position="590"/>
    </location>
</feature>
<feature type="compositionally biased region" description="Low complexity" evidence="1">
    <location>
        <begin position="8"/>
        <end position="21"/>
    </location>
</feature>